<name>A0A2Z2ME84_THEGO</name>
<keyword evidence="3" id="KW-1185">Reference proteome</keyword>
<dbReference type="GeneID" id="33331760"/>
<evidence type="ECO:0000313" key="2">
    <source>
        <dbReference type="EMBL" id="ASJ00771.1"/>
    </source>
</evidence>
<dbReference type="EMBL" id="CP014855">
    <property type="protein sequence ID" value="ASJ00771.1"/>
    <property type="molecule type" value="Genomic_DNA"/>
</dbReference>
<dbReference type="OrthoDB" id="97702at2157"/>
<protein>
    <submittedName>
        <fullName evidence="2">Uncharacterized protein</fullName>
    </submittedName>
</protein>
<evidence type="ECO:0000313" key="3">
    <source>
        <dbReference type="Proteomes" id="UP000250134"/>
    </source>
</evidence>
<feature type="transmembrane region" description="Helical" evidence="1">
    <location>
        <begin position="6"/>
        <end position="25"/>
    </location>
</feature>
<keyword evidence="1" id="KW-1133">Transmembrane helix</keyword>
<accession>A0A2Z2ME84</accession>
<evidence type="ECO:0000256" key="1">
    <source>
        <dbReference type="SAM" id="Phobius"/>
    </source>
</evidence>
<dbReference type="Proteomes" id="UP000250134">
    <property type="component" value="Chromosome"/>
</dbReference>
<keyword evidence="1" id="KW-0812">Transmembrane</keyword>
<proteinExistence type="predicted"/>
<gene>
    <name evidence="2" type="ORF">A3K92_04380</name>
</gene>
<keyword evidence="1" id="KW-0472">Membrane</keyword>
<dbReference type="KEGG" id="tgg:A3K92_04380"/>
<sequence>MGRVLYWTSVSIAAMGLFWPVLYGNVPALRKIPGDPLVQALIMIVLFGVLAYSTYGEEIEKTRAS</sequence>
<dbReference type="RefSeq" id="WP_088885109.1">
    <property type="nucleotide sequence ID" value="NZ_CP014855.1"/>
</dbReference>
<reference evidence="2 3" key="1">
    <citation type="submission" date="2016-03" db="EMBL/GenBank/DDBJ databases">
        <title>Complete genome sequence of Thermococcus gorgonarius.</title>
        <authorList>
            <person name="Oger P.M."/>
        </authorList>
    </citation>
    <scope>NUCLEOTIDE SEQUENCE [LARGE SCALE GENOMIC DNA]</scope>
    <source>
        <strain evidence="2 3">W-12</strain>
    </source>
</reference>
<organism evidence="2 3">
    <name type="scientific">Thermococcus gorgonarius</name>
    <dbReference type="NCBI Taxonomy" id="71997"/>
    <lineage>
        <taxon>Archaea</taxon>
        <taxon>Methanobacteriati</taxon>
        <taxon>Methanobacteriota</taxon>
        <taxon>Thermococci</taxon>
        <taxon>Thermococcales</taxon>
        <taxon>Thermococcaceae</taxon>
        <taxon>Thermococcus</taxon>
    </lineage>
</organism>
<feature type="transmembrane region" description="Helical" evidence="1">
    <location>
        <begin position="37"/>
        <end position="55"/>
    </location>
</feature>
<dbReference type="AlphaFoldDB" id="A0A2Z2ME84"/>